<keyword evidence="2" id="KW-0472">Membrane</keyword>
<gene>
    <name evidence="3" type="ORF">PanWU01x14_328710</name>
</gene>
<feature type="compositionally biased region" description="Basic and acidic residues" evidence="1">
    <location>
        <begin position="9"/>
        <end position="22"/>
    </location>
</feature>
<dbReference type="AlphaFoldDB" id="A0A2P5AII9"/>
<protein>
    <submittedName>
        <fullName evidence="3">Uncharacterized protein</fullName>
    </submittedName>
</protein>
<feature type="non-terminal residue" evidence="3">
    <location>
        <position position="1"/>
    </location>
</feature>
<feature type="transmembrane region" description="Helical" evidence="2">
    <location>
        <begin position="39"/>
        <end position="58"/>
    </location>
</feature>
<evidence type="ECO:0000256" key="2">
    <source>
        <dbReference type="SAM" id="Phobius"/>
    </source>
</evidence>
<organism evidence="3 4">
    <name type="scientific">Parasponia andersonii</name>
    <name type="common">Sponia andersonii</name>
    <dbReference type="NCBI Taxonomy" id="3476"/>
    <lineage>
        <taxon>Eukaryota</taxon>
        <taxon>Viridiplantae</taxon>
        <taxon>Streptophyta</taxon>
        <taxon>Embryophyta</taxon>
        <taxon>Tracheophyta</taxon>
        <taxon>Spermatophyta</taxon>
        <taxon>Magnoliopsida</taxon>
        <taxon>eudicotyledons</taxon>
        <taxon>Gunneridae</taxon>
        <taxon>Pentapetalae</taxon>
        <taxon>rosids</taxon>
        <taxon>fabids</taxon>
        <taxon>Rosales</taxon>
        <taxon>Cannabaceae</taxon>
        <taxon>Parasponia</taxon>
    </lineage>
</organism>
<feature type="transmembrane region" description="Helical" evidence="2">
    <location>
        <begin position="78"/>
        <end position="96"/>
    </location>
</feature>
<evidence type="ECO:0000256" key="1">
    <source>
        <dbReference type="SAM" id="MobiDB-lite"/>
    </source>
</evidence>
<comment type="caution">
    <text evidence="3">The sequence shown here is derived from an EMBL/GenBank/DDBJ whole genome shotgun (WGS) entry which is preliminary data.</text>
</comment>
<reference evidence="4" key="1">
    <citation type="submission" date="2016-06" db="EMBL/GenBank/DDBJ databases">
        <title>Parallel loss of symbiosis genes in relatives of nitrogen-fixing non-legume Parasponia.</title>
        <authorList>
            <person name="Van Velzen R."/>
            <person name="Holmer R."/>
            <person name="Bu F."/>
            <person name="Rutten L."/>
            <person name="Van Zeijl A."/>
            <person name="Liu W."/>
            <person name="Santuari L."/>
            <person name="Cao Q."/>
            <person name="Sharma T."/>
            <person name="Shen D."/>
            <person name="Roswanjaya Y."/>
            <person name="Wardhani T."/>
            <person name="Kalhor M.S."/>
            <person name="Jansen J."/>
            <person name="Van den Hoogen J."/>
            <person name="Gungor B."/>
            <person name="Hartog M."/>
            <person name="Hontelez J."/>
            <person name="Verver J."/>
            <person name="Yang W.-C."/>
            <person name="Schijlen E."/>
            <person name="Repin R."/>
            <person name="Schilthuizen M."/>
            <person name="Schranz E."/>
            <person name="Heidstra R."/>
            <person name="Miyata K."/>
            <person name="Fedorova E."/>
            <person name="Kohlen W."/>
            <person name="Bisseling T."/>
            <person name="Smit S."/>
            <person name="Geurts R."/>
        </authorList>
    </citation>
    <scope>NUCLEOTIDE SEQUENCE [LARGE SCALE GENOMIC DNA]</scope>
    <source>
        <strain evidence="4">cv. WU1-14</strain>
    </source>
</reference>
<proteinExistence type="predicted"/>
<keyword evidence="2" id="KW-1133">Transmembrane helix</keyword>
<keyword evidence="4" id="KW-1185">Reference proteome</keyword>
<name>A0A2P5AII9_PARAD</name>
<evidence type="ECO:0000313" key="4">
    <source>
        <dbReference type="Proteomes" id="UP000237105"/>
    </source>
</evidence>
<dbReference type="EMBL" id="JXTB01000571">
    <property type="protein sequence ID" value="PON36376.1"/>
    <property type="molecule type" value="Genomic_DNA"/>
</dbReference>
<evidence type="ECO:0000313" key="3">
    <source>
        <dbReference type="EMBL" id="PON36376.1"/>
    </source>
</evidence>
<accession>A0A2P5AII9</accession>
<keyword evidence="2" id="KW-0812">Transmembrane</keyword>
<feature type="region of interest" description="Disordered" evidence="1">
    <location>
        <begin position="1"/>
        <end position="31"/>
    </location>
</feature>
<sequence length="178" mass="19990">VRLASTPENQREEGEEHHKEQGEAEVEPDITGRATRNDAVSIVVVVVVVVDVGLLAALDLFPGGEAPGVLEGGRESGGGGLAGVVDGRAVVIVVVVRRPQRARPVRHLLHVLVRRALDVVQRPPWGPRRRRLVVTRHLRVRLRVHCRPWRRHERKRDRVGIRFSFWVKGGEFCDYKQG</sequence>
<dbReference type="Proteomes" id="UP000237105">
    <property type="component" value="Unassembled WGS sequence"/>
</dbReference>